<feature type="domain" description="Cytochrome b5 heme-binding" evidence="1">
    <location>
        <begin position="73"/>
        <end position="144"/>
    </location>
</feature>
<dbReference type="InterPro" id="IPR001199">
    <property type="entry name" value="Cyt_B5-like_heme/steroid-bd"/>
</dbReference>
<dbReference type="SUPFAM" id="SSF55856">
    <property type="entry name" value="Cytochrome b5-like heme/steroid binding domain"/>
    <property type="match status" value="1"/>
</dbReference>
<organism evidence="2 3">
    <name type="scientific">Clostridium bovifaecis</name>
    <dbReference type="NCBI Taxonomy" id="2184719"/>
    <lineage>
        <taxon>Bacteria</taxon>
        <taxon>Bacillati</taxon>
        <taxon>Bacillota</taxon>
        <taxon>Clostridia</taxon>
        <taxon>Eubacteriales</taxon>
        <taxon>Clostridiaceae</taxon>
        <taxon>Clostridium</taxon>
    </lineage>
</organism>
<dbReference type="Gene3D" id="3.10.120.10">
    <property type="entry name" value="Cytochrome b5-like heme/steroid binding domain"/>
    <property type="match status" value="1"/>
</dbReference>
<gene>
    <name evidence="2" type="ORF">GOM49_17310</name>
</gene>
<reference evidence="2 3" key="1">
    <citation type="submission" date="2019-12" db="EMBL/GenBank/DDBJ databases">
        <title>Genome sequenceing of Clostridium bovifaecis.</title>
        <authorList>
            <person name="Yao Y."/>
        </authorList>
    </citation>
    <scope>NUCLEOTIDE SEQUENCE [LARGE SCALE GENOMIC DNA]</scope>
    <source>
        <strain evidence="2 3">BXX</strain>
    </source>
</reference>
<accession>A0A6I6F241</accession>
<dbReference type="Pfam" id="PF00173">
    <property type="entry name" value="Cyt-b5"/>
    <property type="match status" value="1"/>
</dbReference>
<dbReference type="AlphaFoldDB" id="A0A6I6F241"/>
<dbReference type="InterPro" id="IPR036400">
    <property type="entry name" value="Cyt_B5-like_heme/steroid_sf"/>
</dbReference>
<dbReference type="Proteomes" id="UP000422764">
    <property type="component" value="Chromosome"/>
</dbReference>
<sequence length="145" mass="16559">MNKKYYKNLIRGMEDNILNLQHIALTSKTIGERMFWDKVIGEEMYRKCVLEGFMENMRDREEGFRQEITDRTFNIGELAQYTGRNGKPAYIAVNGIVYDVTFEAAWAAGTHFGLTAGKDLTAQFNSCHGIQGILDKLKKIGVLKQ</sequence>
<evidence type="ECO:0000313" key="2">
    <source>
        <dbReference type="EMBL" id="QGU96611.1"/>
    </source>
</evidence>
<evidence type="ECO:0000313" key="3">
    <source>
        <dbReference type="Proteomes" id="UP000422764"/>
    </source>
</evidence>
<proteinExistence type="predicted"/>
<name>A0A6I6F241_9CLOT</name>
<dbReference type="SMART" id="SM01117">
    <property type="entry name" value="Cyt-b5"/>
    <property type="match status" value="1"/>
</dbReference>
<dbReference type="EMBL" id="CP046522">
    <property type="protein sequence ID" value="QGU96611.1"/>
    <property type="molecule type" value="Genomic_DNA"/>
</dbReference>
<protein>
    <recommendedName>
        <fullName evidence="1">Cytochrome b5 heme-binding domain-containing protein</fullName>
    </recommendedName>
</protein>
<keyword evidence="3" id="KW-1185">Reference proteome</keyword>
<evidence type="ECO:0000259" key="1">
    <source>
        <dbReference type="SMART" id="SM01117"/>
    </source>
</evidence>